<evidence type="ECO:0000313" key="3">
    <source>
        <dbReference type="Proteomes" id="UP000269539"/>
    </source>
</evidence>
<organism evidence="2 3">
    <name type="scientific">Hortaea werneckii</name>
    <name type="common">Black yeast</name>
    <name type="synonym">Cladosporium werneckii</name>
    <dbReference type="NCBI Taxonomy" id="91943"/>
    <lineage>
        <taxon>Eukaryota</taxon>
        <taxon>Fungi</taxon>
        <taxon>Dikarya</taxon>
        <taxon>Ascomycota</taxon>
        <taxon>Pezizomycotina</taxon>
        <taxon>Dothideomycetes</taxon>
        <taxon>Dothideomycetidae</taxon>
        <taxon>Mycosphaerellales</taxon>
        <taxon>Teratosphaeriaceae</taxon>
        <taxon>Hortaea</taxon>
    </lineage>
</organism>
<protein>
    <submittedName>
        <fullName evidence="2">Uncharacterized protein</fullName>
    </submittedName>
</protein>
<name>A0A3M7D2W2_HORWE</name>
<dbReference type="EMBL" id="QWIO01002289">
    <property type="protein sequence ID" value="RMY58624.1"/>
    <property type="molecule type" value="Genomic_DNA"/>
</dbReference>
<comment type="caution">
    <text evidence="2">The sequence shown here is derived from an EMBL/GenBank/DDBJ whole genome shotgun (WGS) entry which is preliminary data.</text>
</comment>
<keyword evidence="1" id="KW-0732">Signal</keyword>
<proteinExistence type="predicted"/>
<reference evidence="2 3" key="1">
    <citation type="journal article" date="2018" name="BMC Genomics">
        <title>Genomic evidence for intraspecific hybridization in a clonal and extremely halotolerant yeast.</title>
        <authorList>
            <person name="Gostincar C."/>
            <person name="Stajich J.E."/>
            <person name="Zupancic J."/>
            <person name="Zalar P."/>
            <person name="Gunde-Cimerman N."/>
        </authorList>
    </citation>
    <scope>NUCLEOTIDE SEQUENCE [LARGE SCALE GENOMIC DNA]</scope>
    <source>
        <strain evidence="2 3">EXF-10513</strain>
    </source>
</reference>
<evidence type="ECO:0000313" key="2">
    <source>
        <dbReference type="EMBL" id="RMY58624.1"/>
    </source>
</evidence>
<sequence>MTSFSLNSYTRFIGLILRCLCAGEDVIQGSMGWGNYAYIALGCFRQVKGPLFVKLIRSLSSTTSILSL</sequence>
<feature type="signal peptide" evidence="1">
    <location>
        <begin position="1"/>
        <end position="23"/>
    </location>
</feature>
<evidence type="ECO:0000256" key="1">
    <source>
        <dbReference type="SAM" id="SignalP"/>
    </source>
</evidence>
<dbReference type="AlphaFoldDB" id="A0A3M7D2W2"/>
<accession>A0A3M7D2W2</accession>
<gene>
    <name evidence="2" type="ORF">D0864_13349</name>
</gene>
<feature type="chain" id="PRO_5018089631" evidence="1">
    <location>
        <begin position="24"/>
        <end position="68"/>
    </location>
</feature>
<dbReference type="Proteomes" id="UP000269539">
    <property type="component" value="Unassembled WGS sequence"/>
</dbReference>